<dbReference type="InterPro" id="IPR000524">
    <property type="entry name" value="Tscrpt_reg_HTH_GntR"/>
</dbReference>
<dbReference type="GeneID" id="83058213"/>
<dbReference type="CDD" id="cd07377">
    <property type="entry name" value="WHTH_GntR"/>
    <property type="match status" value="1"/>
</dbReference>
<dbReference type="STRING" id="1197717.BED41_10165"/>
<dbReference type="KEGG" id="cpor:BED41_10165"/>
<keyword evidence="6" id="KW-1185">Reference proteome</keyword>
<sequence length="234" mass="25932">MGDFFSKQDSTKKPAIIVKRIIELIEDGTLKPGDKLPNEFEIVKQTDISRSSVREALSALEIMNVIQRIPGEGTFVSCSAPSGKSAPRGILEKFLEDTENVNGSFEALEARMALEPSVAVMAARRAEPEQIKKLEGLIADSQRALETNDVQHFLDLDAAFHLGIAEATNNEDIISITEGLLAKADVHMWRRYKEDLGLLGSTIEAHHKILSAIKERDTQKAGFFSEQHLARHIK</sequence>
<evidence type="ECO:0000256" key="2">
    <source>
        <dbReference type="ARBA" id="ARBA00023125"/>
    </source>
</evidence>
<keyword evidence="2" id="KW-0238">DNA-binding</keyword>
<dbReference type="GO" id="GO:0003700">
    <property type="term" value="F:DNA-binding transcription factor activity"/>
    <property type="evidence" value="ECO:0007669"/>
    <property type="project" value="InterPro"/>
</dbReference>
<protein>
    <recommendedName>
        <fullName evidence="4">HTH gntR-type domain-containing protein</fullName>
    </recommendedName>
</protein>
<dbReference type="InterPro" id="IPR008920">
    <property type="entry name" value="TF_FadR/GntR_C"/>
</dbReference>
<evidence type="ECO:0000256" key="3">
    <source>
        <dbReference type="ARBA" id="ARBA00023163"/>
    </source>
</evidence>
<keyword evidence="3" id="KW-0804">Transcription</keyword>
<dbReference type="Gene3D" id="1.20.120.530">
    <property type="entry name" value="GntR ligand-binding domain-like"/>
    <property type="match status" value="1"/>
</dbReference>
<dbReference type="PANTHER" id="PTHR43537">
    <property type="entry name" value="TRANSCRIPTIONAL REGULATOR, GNTR FAMILY"/>
    <property type="match status" value="1"/>
</dbReference>
<dbReference type="PRINTS" id="PR00035">
    <property type="entry name" value="HTHGNTR"/>
</dbReference>
<proteinExistence type="predicted"/>
<gene>
    <name evidence="5" type="ORF">BED41_10165</name>
</gene>
<evidence type="ECO:0000313" key="5">
    <source>
        <dbReference type="EMBL" id="ANZ45394.1"/>
    </source>
</evidence>
<keyword evidence="1" id="KW-0805">Transcription regulation</keyword>
<dbReference type="SUPFAM" id="SSF48008">
    <property type="entry name" value="GntR ligand-binding domain-like"/>
    <property type="match status" value="1"/>
</dbReference>
<accession>A0A1B2I609</accession>
<dbReference type="PROSITE" id="PS50949">
    <property type="entry name" value="HTH_GNTR"/>
    <property type="match status" value="1"/>
</dbReference>
<dbReference type="SUPFAM" id="SSF46785">
    <property type="entry name" value="Winged helix' DNA-binding domain"/>
    <property type="match status" value="1"/>
</dbReference>
<evidence type="ECO:0000256" key="1">
    <source>
        <dbReference type="ARBA" id="ARBA00023015"/>
    </source>
</evidence>
<dbReference type="InterPro" id="IPR011711">
    <property type="entry name" value="GntR_C"/>
</dbReference>
<dbReference type="SMART" id="SM00345">
    <property type="entry name" value="HTH_GNTR"/>
    <property type="match status" value="1"/>
</dbReference>
<dbReference type="RefSeq" id="WP_066745610.1">
    <property type="nucleotide sequence ID" value="NZ_CAUFKJ010000065.1"/>
</dbReference>
<dbReference type="Pfam" id="PF00392">
    <property type="entry name" value="GntR"/>
    <property type="match status" value="1"/>
</dbReference>
<dbReference type="EMBL" id="CP016757">
    <property type="protein sequence ID" value="ANZ45394.1"/>
    <property type="molecule type" value="Genomic_DNA"/>
</dbReference>
<dbReference type="SMART" id="SM00895">
    <property type="entry name" value="FCD"/>
    <property type="match status" value="1"/>
</dbReference>
<evidence type="ECO:0000259" key="4">
    <source>
        <dbReference type="PROSITE" id="PS50949"/>
    </source>
</evidence>
<dbReference type="InterPro" id="IPR036388">
    <property type="entry name" value="WH-like_DNA-bd_sf"/>
</dbReference>
<dbReference type="GO" id="GO:0003677">
    <property type="term" value="F:DNA binding"/>
    <property type="evidence" value="ECO:0007669"/>
    <property type="project" value="UniProtKB-KW"/>
</dbReference>
<dbReference type="Pfam" id="PF07729">
    <property type="entry name" value="FCD"/>
    <property type="match status" value="1"/>
</dbReference>
<dbReference type="PANTHER" id="PTHR43537:SF43">
    <property type="entry name" value="GNTR-FAMILY TRANSCRIPTIONAL REGULATOR"/>
    <property type="match status" value="1"/>
</dbReference>
<dbReference type="InterPro" id="IPR036390">
    <property type="entry name" value="WH_DNA-bd_sf"/>
</dbReference>
<reference evidence="5" key="1">
    <citation type="submission" date="2016-08" db="EMBL/GenBank/DDBJ databases">
        <title>Complete genome of Cloacibacillus porcorum.</title>
        <authorList>
            <person name="Looft T."/>
            <person name="Bayles D.O."/>
            <person name="Alt D.P."/>
        </authorList>
    </citation>
    <scope>NUCLEOTIDE SEQUENCE [LARGE SCALE GENOMIC DNA]</scope>
    <source>
        <strain evidence="5">CL-84</strain>
    </source>
</reference>
<name>A0A1B2I609_9BACT</name>
<evidence type="ECO:0000313" key="6">
    <source>
        <dbReference type="Proteomes" id="UP000093044"/>
    </source>
</evidence>
<dbReference type="AlphaFoldDB" id="A0A1B2I609"/>
<feature type="domain" description="HTH gntR-type" evidence="4">
    <location>
        <begin position="11"/>
        <end position="79"/>
    </location>
</feature>
<dbReference type="Gene3D" id="1.10.10.10">
    <property type="entry name" value="Winged helix-like DNA-binding domain superfamily/Winged helix DNA-binding domain"/>
    <property type="match status" value="1"/>
</dbReference>
<organism evidence="5 6">
    <name type="scientific">Cloacibacillus porcorum</name>
    <dbReference type="NCBI Taxonomy" id="1197717"/>
    <lineage>
        <taxon>Bacteria</taxon>
        <taxon>Thermotogati</taxon>
        <taxon>Synergistota</taxon>
        <taxon>Synergistia</taxon>
        <taxon>Synergistales</taxon>
        <taxon>Synergistaceae</taxon>
        <taxon>Cloacibacillus</taxon>
    </lineage>
</organism>
<dbReference type="Proteomes" id="UP000093044">
    <property type="component" value="Chromosome"/>
</dbReference>